<keyword evidence="1" id="KW-0808">Transferase</keyword>
<dbReference type="CDD" id="cd07995">
    <property type="entry name" value="TPK"/>
    <property type="match status" value="1"/>
</dbReference>
<dbReference type="Proteomes" id="UP001143543">
    <property type="component" value="Unassembled WGS sequence"/>
</dbReference>
<sequence>MQTITAENLHEKDVLLFINGLPPEILPDVSLYKRIYCTDGAYTYLVEKGIQPDVVSGDFDSLDIDTIAKGTSVVYTPDQDKTDFEKAIALIKNDGFKSVAVYGCSGLEQDHFLGNINSMVKSKDVIEICCFDDYGFYFFAKNTTIISGFVNHIISLVPFAEVTGIISEGVKYPLHKETLTLTNRIGTRNTIVEDTVKIAHETGNLLLFVQRKH</sequence>
<dbReference type="InterPro" id="IPR007373">
    <property type="entry name" value="Thiamin_PyroPKinase_B1-bd"/>
</dbReference>
<feature type="domain" description="Thiamin pyrophosphokinase thiamin-binding" evidence="6">
    <location>
        <begin position="148"/>
        <end position="206"/>
    </location>
</feature>
<evidence type="ECO:0000256" key="2">
    <source>
        <dbReference type="ARBA" id="ARBA00022741"/>
    </source>
</evidence>
<dbReference type="SMART" id="SM00983">
    <property type="entry name" value="TPK_B1_binding"/>
    <property type="match status" value="1"/>
</dbReference>
<evidence type="ECO:0000313" key="8">
    <source>
        <dbReference type="Proteomes" id="UP001143543"/>
    </source>
</evidence>
<evidence type="ECO:0000256" key="3">
    <source>
        <dbReference type="ARBA" id="ARBA00022777"/>
    </source>
</evidence>
<dbReference type="InterPro" id="IPR007371">
    <property type="entry name" value="TPK_catalytic"/>
</dbReference>
<dbReference type="EC" id="2.7.6.2" evidence="5"/>
<comment type="caution">
    <text evidence="7">The sequence shown here is derived from an EMBL/GenBank/DDBJ whole genome shotgun (WGS) entry which is preliminary data.</text>
</comment>
<dbReference type="Pfam" id="PF04263">
    <property type="entry name" value="TPK_catalytic"/>
    <property type="match status" value="1"/>
</dbReference>
<gene>
    <name evidence="7" type="ORF">Y10_20160</name>
</gene>
<dbReference type="InterPro" id="IPR036759">
    <property type="entry name" value="TPK_catalytic_sf"/>
</dbReference>
<evidence type="ECO:0000313" key="7">
    <source>
        <dbReference type="EMBL" id="GLB49648.1"/>
    </source>
</evidence>
<dbReference type="EMBL" id="BRVO01000002">
    <property type="protein sequence ID" value="GLB49648.1"/>
    <property type="molecule type" value="Genomic_DNA"/>
</dbReference>
<organism evidence="7 8">
    <name type="scientific">Neptunitalea lumnitzerae</name>
    <dbReference type="NCBI Taxonomy" id="2965509"/>
    <lineage>
        <taxon>Bacteria</taxon>
        <taxon>Pseudomonadati</taxon>
        <taxon>Bacteroidota</taxon>
        <taxon>Flavobacteriia</taxon>
        <taxon>Flavobacteriales</taxon>
        <taxon>Flavobacteriaceae</taxon>
        <taxon>Neptunitalea</taxon>
    </lineage>
</organism>
<evidence type="ECO:0000256" key="5">
    <source>
        <dbReference type="NCBIfam" id="TIGR01378"/>
    </source>
</evidence>
<name>A0ABQ5MJR6_9FLAO</name>
<dbReference type="SUPFAM" id="SSF63862">
    <property type="entry name" value="Thiamin pyrophosphokinase, substrate-binding domain"/>
    <property type="match status" value="1"/>
</dbReference>
<protein>
    <recommendedName>
        <fullName evidence="5">Thiamine diphosphokinase</fullName>
        <ecNumber evidence="5">2.7.6.2</ecNumber>
    </recommendedName>
</protein>
<accession>A0ABQ5MJR6</accession>
<evidence type="ECO:0000256" key="1">
    <source>
        <dbReference type="ARBA" id="ARBA00022679"/>
    </source>
</evidence>
<dbReference type="PANTHER" id="PTHR41299">
    <property type="entry name" value="THIAMINE PYROPHOSPHOKINASE"/>
    <property type="match status" value="1"/>
</dbReference>
<keyword evidence="8" id="KW-1185">Reference proteome</keyword>
<dbReference type="PANTHER" id="PTHR41299:SF1">
    <property type="entry name" value="THIAMINE PYROPHOSPHOKINASE"/>
    <property type="match status" value="1"/>
</dbReference>
<proteinExistence type="predicted"/>
<evidence type="ECO:0000256" key="4">
    <source>
        <dbReference type="ARBA" id="ARBA00022840"/>
    </source>
</evidence>
<dbReference type="Gene3D" id="3.40.50.10240">
    <property type="entry name" value="Thiamin pyrophosphokinase, catalytic domain"/>
    <property type="match status" value="1"/>
</dbReference>
<dbReference type="InterPro" id="IPR053149">
    <property type="entry name" value="TPK"/>
</dbReference>
<reference evidence="7" key="1">
    <citation type="submission" date="2022-07" db="EMBL/GenBank/DDBJ databases">
        <title>Taxonomy of Novel Oxalotrophic and Methylotrophic Bacteria.</title>
        <authorList>
            <person name="Sahin N."/>
            <person name="Tani A."/>
        </authorList>
    </citation>
    <scope>NUCLEOTIDE SEQUENCE</scope>
    <source>
        <strain evidence="7">Y10</strain>
    </source>
</reference>
<dbReference type="RefSeq" id="WP_281765274.1">
    <property type="nucleotide sequence ID" value="NZ_BRVO01000002.1"/>
</dbReference>
<dbReference type="Pfam" id="PF04265">
    <property type="entry name" value="TPK_B1_binding"/>
    <property type="match status" value="1"/>
</dbReference>
<keyword evidence="3" id="KW-0418">Kinase</keyword>
<keyword evidence="4" id="KW-0067">ATP-binding</keyword>
<dbReference type="NCBIfam" id="TIGR01378">
    <property type="entry name" value="thi_PPkinase"/>
    <property type="match status" value="1"/>
</dbReference>
<evidence type="ECO:0000259" key="6">
    <source>
        <dbReference type="SMART" id="SM00983"/>
    </source>
</evidence>
<dbReference type="InterPro" id="IPR006282">
    <property type="entry name" value="Thi_PPkinase"/>
</dbReference>
<dbReference type="SUPFAM" id="SSF63999">
    <property type="entry name" value="Thiamin pyrophosphokinase, catalytic domain"/>
    <property type="match status" value="1"/>
</dbReference>
<keyword evidence="2" id="KW-0547">Nucleotide-binding</keyword>
<dbReference type="InterPro" id="IPR036371">
    <property type="entry name" value="TPK_B1-bd_sf"/>
</dbReference>